<keyword evidence="6" id="KW-1185">Reference proteome</keyword>
<feature type="compositionally biased region" description="Polar residues" evidence="3">
    <location>
        <begin position="125"/>
        <end position="134"/>
    </location>
</feature>
<dbReference type="GO" id="GO:0016788">
    <property type="term" value="F:hydrolase activity, acting on ester bonds"/>
    <property type="evidence" value="ECO:0007669"/>
    <property type="project" value="TreeGrafter"/>
</dbReference>
<dbReference type="InterPro" id="IPR029058">
    <property type="entry name" value="AB_hydrolase_fold"/>
</dbReference>
<organism evidence="5 6">
    <name type="scientific">Roseibacillus ishigakijimensis</name>
    <dbReference type="NCBI Taxonomy" id="454146"/>
    <lineage>
        <taxon>Bacteria</taxon>
        <taxon>Pseudomonadati</taxon>
        <taxon>Verrucomicrobiota</taxon>
        <taxon>Verrucomicrobiia</taxon>
        <taxon>Verrucomicrobiales</taxon>
        <taxon>Verrucomicrobiaceae</taxon>
        <taxon>Roseibacillus</taxon>
    </lineage>
</organism>
<reference evidence="5" key="1">
    <citation type="submission" date="2021-01" db="EMBL/GenBank/DDBJ databases">
        <title>Modified the classification status of verrucomicrobia.</title>
        <authorList>
            <person name="Feng X."/>
        </authorList>
    </citation>
    <scope>NUCLEOTIDE SEQUENCE</scope>
    <source>
        <strain evidence="5">KCTC 12986</strain>
    </source>
</reference>
<evidence type="ECO:0000256" key="1">
    <source>
        <dbReference type="ARBA" id="ARBA00005622"/>
    </source>
</evidence>
<dbReference type="EMBL" id="JAENIO010000005">
    <property type="protein sequence ID" value="MBK1833022.1"/>
    <property type="molecule type" value="Genomic_DNA"/>
</dbReference>
<comment type="similarity">
    <text evidence="1">Belongs to the esterase D family.</text>
</comment>
<proteinExistence type="inferred from homology"/>
<feature type="chain" id="PRO_5037529295" evidence="4">
    <location>
        <begin position="23"/>
        <end position="320"/>
    </location>
</feature>
<protein>
    <submittedName>
        <fullName evidence="5">Alpha/beta hydrolase</fullName>
    </submittedName>
</protein>
<evidence type="ECO:0000256" key="4">
    <source>
        <dbReference type="SAM" id="SignalP"/>
    </source>
</evidence>
<keyword evidence="4" id="KW-0732">Signal</keyword>
<dbReference type="Gene3D" id="3.40.50.1820">
    <property type="entry name" value="alpha/beta hydrolase"/>
    <property type="match status" value="1"/>
</dbReference>
<comment type="caution">
    <text evidence="5">The sequence shown here is derived from an EMBL/GenBank/DDBJ whole genome shotgun (WGS) entry which is preliminary data.</text>
</comment>
<feature type="signal peptide" evidence="4">
    <location>
        <begin position="1"/>
        <end position="22"/>
    </location>
</feature>
<keyword evidence="2 5" id="KW-0378">Hydrolase</keyword>
<gene>
    <name evidence="5" type="ORF">JIN78_03025</name>
</gene>
<dbReference type="SUPFAM" id="SSF53474">
    <property type="entry name" value="alpha/beta-Hydrolases"/>
    <property type="match status" value="1"/>
</dbReference>
<evidence type="ECO:0000313" key="6">
    <source>
        <dbReference type="Proteomes" id="UP000604083"/>
    </source>
</evidence>
<dbReference type="InterPro" id="IPR000801">
    <property type="entry name" value="Esterase-like"/>
</dbReference>
<dbReference type="InterPro" id="IPR052558">
    <property type="entry name" value="Siderophore_Hydrolase_D"/>
</dbReference>
<sequence>MVKSLLISTLLSLSTFSGSVLGQDDAPAQPYQQPGCVQWEMVAASGTEYRIMVSLPEEEAPAGGFPVAYLLDGNALFPLASSLYRVQAGTAKLRKHNGISSGIIVGIGYVGDSQRDYEYTPEAEPTSQPETYRNGQPYPPREYGGAARLRAFIEDELKPEIEKRYPVDPSQQALVGNGFGGVFVLHTLFTAPDSFHTYVAGSPSIWWNGRSILEQEKAFRAQPAAARLLLTVGEGEQSLTRVETNWADEDAREEHRLKVTSRRMVDNARELFWRLDDLDHSGFEVEYASFAGESHKSAIPMSLSRALPFLFPPQEAGEKE</sequence>
<name>A0A934RNR0_9BACT</name>
<dbReference type="PANTHER" id="PTHR40841">
    <property type="entry name" value="SIDEROPHORE TRIACETYLFUSARININE C ESTERASE"/>
    <property type="match status" value="1"/>
</dbReference>
<evidence type="ECO:0000256" key="3">
    <source>
        <dbReference type="SAM" id="MobiDB-lite"/>
    </source>
</evidence>
<dbReference type="Proteomes" id="UP000604083">
    <property type="component" value="Unassembled WGS sequence"/>
</dbReference>
<feature type="region of interest" description="Disordered" evidence="3">
    <location>
        <begin position="119"/>
        <end position="139"/>
    </location>
</feature>
<evidence type="ECO:0000256" key="2">
    <source>
        <dbReference type="ARBA" id="ARBA00022801"/>
    </source>
</evidence>
<evidence type="ECO:0000313" key="5">
    <source>
        <dbReference type="EMBL" id="MBK1833022.1"/>
    </source>
</evidence>
<dbReference type="PANTHER" id="PTHR40841:SF2">
    <property type="entry name" value="SIDEROPHORE-DEGRADING ESTERASE (EUROFUNG)"/>
    <property type="match status" value="1"/>
</dbReference>
<dbReference type="AlphaFoldDB" id="A0A934RNR0"/>
<dbReference type="RefSeq" id="WP_200390456.1">
    <property type="nucleotide sequence ID" value="NZ_JAENIO010000005.1"/>
</dbReference>
<accession>A0A934RNR0</accession>
<dbReference type="Pfam" id="PF00756">
    <property type="entry name" value="Esterase"/>
    <property type="match status" value="1"/>
</dbReference>